<feature type="transmembrane region" description="Helical" evidence="1">
    <location>
        <begin position="183"/>
        <end position="204"/>
    </location>
</feature>
<feature type="transmembrane region" description="Helical" evidence="1">
    <location>
        <begin position="255"/>
        <end position="272"/>
    </location>
</feature>
<dbReference type="AlphaFoldDB" id="A0A542CU14"/>
<accession>A0A542CU14</accession>
<dbReference type="PANTHER" id="PTHR23028">
    <property type="entry name" value="ACETYLTRANSFERASE"/>
    <property type="match status" value="1"/>
</dbReference>
<feature type="transmembrane region" description="Helical" evidence="1">
    <location>
        <begin position="233"/>
        <end position="249"/>
    </location>
</feature>
<feature type="domain" description="Acyltransferase 3" evidence="2">
    <location>
        <begin position="3"/>
        <end position="341"/>
    </location>
</feature>
<dbReference type="EMBL" id="VFML01000002">
    <property type="protein sequence ID" value="TQI94316.1"/>
    <property type="molecule type" value="Genomic_DNA"/>
</dbReference>
<feature type="transmembrane region" description="Helical" evidence="1">
    <location>
        <begin position="74"/>
        <end position="92"/>
    </location>
</feature>
<keyword evidence="1" id="KW-1133">Transmembrane helix</keyword>
<feature type="transmembrane region" description="Helical" evidence="1">
    <location>
        <begin position="32"/>
        <end position="54"/>
    </location>
</feature>
<sequence length="375" mass="41253">MNWDVIRVVAILFVVSGHVTNLAPSLPGIEGYPFTLSVPFGTVTLLVLSGYFIAPTIRRRETGRWLRARLARLLPAYLVALLVVYLITRWAVVGFNGWHHEPGVLGILAADPVAPAGAAEHTRWPVPDLGDLLASILLVHEWDTEFFTRIDNSYWTLPIQVAAFTGTALLWRSRFRRVSPPVVLWTVLGISAACPILSLLVTSLPTASGLYYAHLFAAGVAIWLWGQHRLRTAQLLPMLLLSVILHAFRTGSPQLASVIGFTIMLGLICAAARGPDWNLRVLRALRRPITWLAGISYCLYLVHQQLGYIIARALSDAGISSGWLRLTLVLAAVILAAWLLTVLVERPAYRRLARRPAARTAVSPDRPATPAEARA</sequence>
<dbReference type="OrthoDB" id="3660600at2"/>
<feature type="transmembrane region" description="Helical" evidence="1">
    <location>
        <begin position="153"/>
        <end position="171"/>
    </location>
</feature>
<keyword evidence="4" id="KW-1185">Reference proteome</keyword>
<dbReference type="GO" id="GO:0000271">
    <property type="term" value="P:polysaccharide biosynthetic process"/>
    <property type="evidence" value="ECO:0007669"/>
    <property type="project" value="TreeGrafter"/>
</dbReference>
<dbReference type="Pfam" id="PF01757">
    <property type="entry name" value="Acyl_transf_3"/>
    <property type="match status" value="1"/>
</dbReference>
<proteinExistence type="predicted"/>
<evidence type="ECO:0000313" key="3">
    <source>
        <dbReference type="EMBL" id="TQI94316.1"/>
    </source>
</evidence>
<keyword evidence="1" id="KW-0472">Membrane</keyword>
<dbReference type="RefSeq" id="WP_142003557.1">
    <property type="nucleotide sequence ID" value="NZ_VFML01000002.1"/>
</dbReference>
<dbReference type="GO" id="GO:0016747">
    <property type="term" value="F:acyltransferase activity, transferring groups other than amino-acyl groups"/>
    <property type="evidence" value="ECO:0007669"/>
    <property type="project" value="InterPro"/>
</dbReference>
<protein>
    <submittedName>
        <fullName evidence="3">Peptidoglycan/LPS O-acetylase OafA/YrhL</fullName>
    </submittedName>
</protein>
<dbReference type="GO" id="GO:0016020">
    <property type="term" value="C:membrane"/>
    <property type="evidence" value="ECO:0007669"/>
    <property type="project" value="TreeGrafter"/>
</dbReference>
<organism evidence="3 4">
    <name type="scientific">Amycolatopsis cihanbeyliensis</name>
    <dbReference type="NCBI Taxonomy" id="1128664"/>
    <lineage>
        <taxon>Bacteria</taxon>
        <taxon>Bacillati</taxon>
        <taxon>Actinomycetota</taxon>
        <taxon>Actinomycetes</taxon>
        <taxon>Pseudonocardiales</taxon>
        <taxon>Pseudonocardiaceae</taxon>
        <taxon>Amycolatopsis</taxon>
    </lineage>
</organism>
<comment type="caution">
    <text evidence="3">The sequence shown here is derived from an EMBL/GenBank/DDBJ whole genome shotgun (WGS) entry which is preliminary data.</text>
</comment>
<dbReference type="InterPro" id="IPR002656">
    <property type="entry name" value="Acyl_transf_3_dom"/>
</dbReference>
<feature type="transmembrane region" description="Helical" evidence="1">
    <location>
        <begin position="284"/>
        <end position="303"/>
    </location>
</feature>
<gene>
    <name evidence="3" type="ORF">FB471_6479</name>
</gene>
<reference evidence="3 4" key="1">
    <citation type="submission" date="2019-06" db="EMBL/GenBank/DDBJ databases">
        <title>Sequencing the genomes of 1000 actinobacteria strains.</title>
        <authorList>
            <person name="Klenk H.-P."/>
        </authorList>
    </citation>
    <scope>NUCLEOTIDE SEQUENCE [LARGE SCALE GENOMIC DNA]</scope>
    <source>
        <strain evidence="3 4">DSM 45679</strain>
    </source>
</reference>
<dbReference type="InterPro" id="IPR050879">
    <property type="entry name" value="Acyltransferase_3"/>
</dbReference>
<dbReference type="PANTHER" id="PTHR23028:SF131">
    <property type="entry name" value="BLR2367 PROTEIN"/>
    <property type="match status" value="1"/>
</dbReference>
<dbReference type="Proteomes" id="UP000320876">
    <property type="component" value="Unassembled WGS sequence"/>
</dbReference>
<feature type="transmembrane region" description="Helical" evidence="1">
    <location>
        <begin position="323"/>
        <end position="344"/>
    </location>
</feature>
<feature type="transmembrane region" description="Helical" evidence="1">
    <location>
        <begin position="210"/>
        <end position="226"/>
    </location>
</feature>
<keyword evidence="1" id="KW-0812">Transmembrane</keyword>
<name>A0A542CU14_AMYCI</name>
<evidence type="ECO:0000313" key="4">
    <source>
        <dbReference type="Proteomes" id="UP000320876"/>
    </source>
</evidence>
<evidence type="ECO:0000259" key="2">
    <source>
        <dbReference type="Pfam" id="PF01757"/>
    </source>
</evidence>
<evidence type="ECO:0000256" key="1">
    <source>
        <dbReference type="SAM" id="Phobius"/>
    </source>
</evidence>